<organism evidence="2 3">
    <name type="scientific">Symbiodinium necroappetens</name>
    <dbReference type="NCBI Taxonomy" id="1628268"/>
    <lineage>
        <taxon>Eukaryota</taxon>
        <taxon>Sar</taxon>
        <taxon>Alveolata</taxon>
        <taxon>Dinophyceae</taxon>
        <taxon>Suessiales</taxon>
        <taxon>Symbiodiniaceae</taxon>
        <taxon>Symbiodinium</taxon>
    </lineage>
</organism>
<evidence type="ECO:0000256" key="1">
    <source>
        <dbReference type="SAM" id="Phobius"/>
    </source>
</evidence>
<name>A0A812TWC5_9DINO</name>
<sequence length="244" mass="27378">MSLLGPVSALLATGCVVQHRIFSPITQRTYFFGLIGPPHDWYVGFGIATFVCAIVIVLFYHHLHSVSHTFYARSLQKAYFEHGKDQTWSDVKNNDYCPLFLFTGTVTDFRQPGDEMAITEISMSPLHTGSDKTGFVDTPPWRSLAKSAALAAAATDAFIIGMLDRARYRFWLEFLNLRMGDYILFERRPLKLVAKISRWRCISDKPFFLYGTVPIILQTVALVPDLQSGSRGFSGSSGASVYRS</sequence>
<proteinExistence type="predicted"/>
<dbReference type="AlphaFoldDB" id="A0A812TWC5"/>
<keyword evidence="1" id="KW-0472">Membrane</keyword>
<feature type="transmembrane region" description="Helical" evidence="1">
    <location>
        <begin position="42"/>
        <end position="63"/>
    </location>
</feature>
<reference evidence="2" key="1">
    <citation type="submission" date="2021-02" db="EMBL/GenBank/DDBJ databases">
        <authorList>
            <person name="Dougan E. K."/>
            <person name="Rhodes N."/>
            <person name="Thang M."/>
            <person name="Chan C."/>
        </authorList>
    </citation>
    <scope>NUCLEOTIDE SEQUENCE</scope>
</reference>
<comment type="caution">
    <text evidence="2">The sequence shown here is derived from an EMBL/GenBank/DDBJ whole genome shotgun (WGS) entry which is preliminary data.</text>
</comment>
<dbReference type="Proteomes" id="UP000601435">
    <property type="component" value="Unassembled WGS sequence"/>
</dbReference>
<gene>
    <name evidence="2" type="ORF">SNEC2469_LOCUS15587</name>
</gene>
<dbReference type="OrthoDB" id="425887at2759"/>
<keyword evidence="3" id="KW-1185">Reference proteome</keyword>
<accession>A0A812TWC5</accession>
<keyword evidence="1" id="KW-0812">Transmembrane</keyword>
<dbReference type="EMBL" id="CAJNJA010025349">
    <property type="protein sequence ID" value="CAE7541508.1"/>
    <property type="molecule type" value="Genomic_DNA"/>
</dbReference>
<evidence type="ECO:0000313" key="3">
    <source>
        <dbReference type="Proteomes" id="UP000601435"/>
    </source>
</evidence>
<keyword evidence="1" id="KW-1133">Transmembrane helix</keyword>
<evidence type="ECO:0000313" key="2">
    <source>
        <dbReference type="EMBL" id="CAE7541508.1"/>
    </source>
</evidence>
<protein>
    <submittedName>
        <fullName evidence="2">Uncharacterized protein</fullName>
    </submittedName>
</protein>